<dbReference type="GO" id="GO:0015990">
    <property type="term" value="P:electron transport coupled proton transport"/>
    <property type="evidence" value="ECO:0007669"/>
    <property type="project" value="TreeGrafter"/>
</dbReference>
<comment type="similarity">
    <text evidence="2">Belongs to the complex I subunit 4 family.</text>
</comment>
<dbReference type="InterPro" id="IPR001750">
    <property type="entry name" value="ND/Mrp_TM"/>
</dbReference>
<proteinExistence type="inferred from homology"/>
<dbReference type="GO" id="GO:0003954">
    <property type="term" value="F:NADH dehydrogenase activity"/>
    <property type="evidence" value="ECO:0007669"/>
    <property type="project" value="TreeGrafter"/>
</dbReference>
<dbReference type="GO" id="GO:0048039">
    <property type="term" value="F:ubiquinone binding"/>
    <property type="evidence" value="ECO:0007669"/>
    <property type="project" value="TreeGrafter"/>
</dbReference>
<feature type="transmembrane region" description="Helical" evidence="6">
    <location>
        <begin position="155"/>
        <end position="178"/>
    </location>
</feature>
<feature type="transmembrane region" description="Helical" evidence="6">
    <location>
        <begin position="23"/>
        <end position="43"/>
    </location>
</feature>
<dbReference type="GO" id="GO:0008137">
    <property type="term" value="F:NADH dehydrogenase (ubiquinone) activity"/>
    <property type="evidence" value="ECO:0007669"/>
    <property type="project" value="InterPro"/>
</dbReference>
<evidence type="ECO:0000313" key="9">
    <source>
        <dbReference type="EMBL" id="SUZ56754.1"/>
    </source>
</evidence>
<feature type="transmembrane region" description="Helical" evidence="6">
    <location>
        <begin position="267"/>
        <end position="288"/>
    </location>
</feature>
<dbReference type="AlphaFoldDB" id="A0A381NRK1"/>
<feature type="transmembrane region" description="Helical" evidence="6">
    <location>
        <begin position="399"/>
        <end position="418"/>
    </location>
</feature>
<feature type="transmembrane region" description="Helical" evidence="6">
    <location>
        <begin position="295"/>
        <end position="315"/>
    </location>
</feature>
<feature type="transmembrane region" description="Helical" evidence="6">
    <location>
        <begin position="126"/>
        <end position="143"/>
    </location>
</feature>
<evidence type="ECO:0000256" key="2">
    <source>
        <dbReference type="ARBA" id="ARBA00009025"/>
    </source>
</evidence>
<evidence type="ECO:0000259" key="7">
    <source>
        <dbReference type="Pfam" id="PF00361"/>
    </source>
</evidence>
<feature type="transmembrane region" description="Helical" evidence="6">
    <location>
        <begin position="63"/>
        <end position="89"/>
    </location>
</feature>
<keyword evidence="5 6" id="KW-0472">Membrane</keyword>
<protein>
    <recommendedName>
        <fullName evidence="7">NADH:quinone oxidoreductase/Mrp antiporter transmembrane domain-containing protein</fullName>
    </recommendedName>
</protein>
<dbReference type="InterPro" id="IPR010227">
    <property type="entry name" value="NADH_Q_OxRdtase_chainM/4"/>
</dbReference>
<keyword evidence="4 6" id="KW-1133">Transmembrane helix</keyword>
<dbReference type="InterPro" id="IPR003918">
    <property type="entry name" value="NADH_UbQ_OxRdtase"/>
</dbReference>
<dbReference type="EMBL" id="UINC01000452">
    <property type="protein sequence ID" value="SUZ55618.1"/>
    <property type="molecule type" value="Genomic_DNA"/>
</dbReference>
<accession>A0A381NRK1</accession>
<feature type="transmembrane region" description="Helical" evidence="6">
    <location>
        <begin position="355"/>
        <end position="379"/>
    </location>
</feature>
<dbReference type="NCBIfam" id="TIGR01972">
    <property type="entry name" value="NDH_I_M"/>
    <property type="match status" value="1"/>
</dbReference>
<keyword evidence="3 6" id="KW-0812">Transmembrane</keyword>
<evidence type="ECO:0000256" key="5">
    <source>
        <dbReference type="ARBA" id="ARBA00023136"/>
    </source>
</evidence>
<gene>
    <name evidence="8" type="ORF">METZ01_LOCUS8472</name>
    <name evidence="9" type="ORF">METZ01_LOCUS9608</name>
</gene>
<dbReference type="Pfam" id="PF00361">
    <property type="entry name" value="Proton_antipo_M"/>
    <property type="match status" value="1"/>
</dbReference>
<dbReference type="EMBL" id="UINC01000521">
    <property type="protein sequence ID" value="SUZ56754.1"/>
    <property type="molecule type" value="Genomic_DNA"/>
</dbReference>
<dbReference type="PRINTS" id="PR01437">
    <property type="entry name" value="NUOXDRDTASE4"/>
</dbReference>
<feature type="transmembrane region" description="Helical" evidence="6">
    <location>
        <begin position="200"/>
        <end position="217"/>
    </location>
</feature>
<sequence length="480" mass="52229">MGLLAAGIAAAVSERIHEHAPRWISLIAFVVALIYTISAWLGAGSGTEEYARQVFPWIPRFGIQIYLVLDGLSLMLVALTAFLGIVAVVSSWSEISERHGFFQFNILWVMAGVVGVFSAFDLFLFFFFWEVMLIPMYFLIAIWGHENRAYAATKFFLFTQISGLLMLFAILSLVYFNYDATGVMTFDYFELRNTSLDPGVAWWLMLGFFVAFITKLPSVPVHTWLPDAHTQAPTAGSVILAGILLKTGGYGVIRFAVGLFPEASQDFASVGMLLGALSILYGGYMAYSQSDFKRLVAYSSIAHMGFILLGVYAFNEIAMQGAIVTMVAHGFSTAALFMMAGALQQRLHSRELSKMGGLWVLAPRMGAMTLFFVVASVGMPGLGNFVGEFLALLGAFQSHVPLTIAAAIGIVVAAVYGLSLMQRAFQGVPNPDVSEIEDFGAREMAVMILMMIGLVWLGVYPQHVLNLSAPVIASLGVVGL</sequence>
<dbReference type="GO" id="GO:0016020">
    <property type="term" value="C:membrane"/>
    <property type="evidence" value="ECO:0007669"/>
    <property type="project" value="UniProtKB-SubCell"/>
</dbReference>
<name>A0A381NRK1_9ZZZZ</name>
<evidence type="ECO:0000313" key="8">
    <source>
        <dbReference type="EMBL" id="SUZ55618.1"/>
    </source>
</evidence>
<feature type="transmembrane region" description="Helical" evidence="6">
    <location>
        <begin position="321"/>
        <end position="343"/>
    </location>
</feature>
<dbReference type="GO" id="GO:0042773">
    <property type="term" value="P:ATP synthesis coupled electron transport"/>
    <property type="evidence" value="ECO:0007669"/>
    <property type="project" value="InterPro"/>
</dbReference>
<feature type="domain" description="NADH:quinone oxidoreductase/Mrp antiporter transmembrane" evidence="7">
    <location>
        <begin position="120"/>
        <end position="408"/>
    </location>
</feature>
<evidence type="ECO:0000256" key="3">
    <source>
        <dbReference type="ARBA" id="ARBA00022692"/>
    </source>
</evidence>
<dbReference type="PANTHER" id="PTHR43507">
    <property type="entry name" value="NADH-UBIQUINONE OXIDOREDUCTASE CHAIN 4"/>
    <property type="match status" value="1"/>
</dbReference>
<dbReference type="PANTHER" id="PTHR43507:SF1">
    <property type="entry name" value="NADH-UBIQUINONE OXIDOREDUCTASE CHAIN 4"/>
    <property type="match status" value="1"/>
</dbReference>
<evidence type="ECO:0000256" key="1">
    <source>
        <dbReference type="ARBA" id="ARBA00004141"/>
    </source>
</evidence>
<organism evidence="9">
    <name type="scientific">marine metagenome</name>
    <dbReference type="NCBI Taxonomy" id="408172"/>
    <lineage>
        <taxon>unclassified sequences</taxon>
        <taxon>metagenomes</taxon>
        <taxon>ecological metagenomes</taxon>
    </lineage>
</organism>
<evidence type="ECO:0000256" key="6">
    <source>
        <dbReference type="SAM" id="Phobius"/>
    </source>
</evidence>
<comment type="subcellular location">
    <subcellularLocation>
        <location evidence="1">Membrane</location>
        <topology evidence="1">Multi-pass membrane protein</topology>
    </subcellularLocation>
</comment>
<feature type="transmembrane region" description="Helical" evidence="6">
    <location>
        <begin position="101"/>
        <end position="120"/>
    </location>
</feature>
<feature type="transmembrane region" description="Helical" evidence="6">
    <location>
        <begin position="238"/>
        <end position="261"/>
    </location>
</feature>
<feature type="transmembrane region" description="Helical" evidence="6">
    <location>
        <begin position="439"/>
        <end position="459"/>
    </location>
</feature>
<reference evidence="9" key="1">
    <citation type="submission" date="2018-05" db="EMBL/GenBank/DDBJ databases">
        <authorList>
            <person name="Lanie J.A."/>
            <person name="Ng W.-L."/>
            <person name="Kazmierczak K.M."/>
            <person name="Andrzejewski T.M."/>
            <person name="Davidsen T.M."/>
            <person name="Wayne K.J."/>
            <person name="Tettelin H."/>
            <person name="Glass J.I."/>
            <person name="Rusch D."/>
            <person name="Podicherti R."/>
            <person name="Tsui H.-C.T."/>
            <person name="Winkler M.E."/>
        </authorList>
    </citation>
    <scope>NUCLEOTIDE SEQUENCE</scope>
</reference>
<evidence type="ECO:0000256" key="4">
    <source>
        <dbReference type="ARBA" id="ARBA00022989"/>
    </source>
</evidence>